<keyword evidence="8" id="KW-0472">Membrane</keyword>
<proteinExistence type="predicted"/>
<keyword evidence="3" id="KW-0812">Transmembrane</keyword>
<evidence type="ECO:0000256" key="7">
    <source>
        <dbReference type="ARBA" id="ARBA00022989"/>
    </source>
</evidence>
<dbReference type="InterPro" id="IPR056858">
    <property type="entry name" value="VSR_TRX"/>
</dbReference>
<keyword evidence="2" id="KW-0245">EGF-like domain</keyword>
<evidence type="ECO:0000256" key="1">
    <source>
        <dbReference type="ARBA" id="ARBA00004308"/>
    </source>
</evidence>
<dbReference type="SUPFAM" id="SSF52025">
    <property type="entry name" value="PA domain"/>
    <property type="match status" value="1"/>
</dbReference>
<keyword evidence="6" id="KW-0106">Calcium</keyword>
<feature type="domain" description="PA" evidence="11">
    <location>
        <begin position="72"/>
        <end position="161"/>
    </location>
</feature>
<accession>A0A426ZMU2</accession>
<evidence type="ECO:0000259" key="12">
    <source>
        <dbReference type="Pfam" id="PF25011"/>
    </source>
</evidence>
<comment type="subcellular location">
    <subcellularLocation>
        <location evidence="1">Endomembrane system</location>
    </subcellularLocation>
</comment>
<protein>
    <submittedName>
        <fullName evidence="13">Uncharacterized protein</fullName>
    </submittedName>
</protein>
<name>A0A426ZMU2_ENSVE</name>
<dbReference type="Pfam" id="PF02225">
    <property type="entry name" value="PA"/>
    <property type="match status" value="1"/>
</dbReference>
<feature type="domain" description="Vacuolar sorting receptor thioredoxin-like" evidence="12">
    <location>
        <begin position="190"/>
        <end position="417"/>
    </location>
</feature>
<keyword evidence="4 10" id="KW-0732">Signal</keyword>
<evidence type="ECO:0000313" key="13">
    <source>
        <dbReference type="EMBL" id="RRT65244.1"/>
    </source>
</evidence>
<evidence type="ECO:0000256" key="2">
    <source>
        <dbReference type="ARBA" id="ARBA00022536"/>
    </source>
</evidence>
<dbReference type="FunFam" id="3.50.30.30:FF:000001">
    <property type="entry name" value="Vacuolar-sorting receptor 1"/>
    <property type="match status" value="1"/>
</dbReference>
<dbReference type="Pfam" id="PF25011">
    <property type="entry name" value="VSR_TRX"/>
    <property type="match status" value="1"/>
</dbReference>
<keyword evidence="7" id="KW-1133">Transmembrane helix</keyword>
<dbReference type="Gene3D" id="3.50.30.30">
    <property type="match status" value="1"/>
</dbReference>
<dbReference type="PANTHER" id="PTHR22702:SF4">
    <property type="entry name" value="VACUOLAR-SORTING RECEPTOR 6-LIKE"/>
    <property type="match status" value="1"/>
</dbReference>
<evidence type="ECO:0000313" key="14">
    <source>
        <dbReference type="Proteomes" id="UP000287651"/>
    </source>
</evidence>
<dbReference type="GO" id="GO:0012505">
    <property type="term" value="C:endomembrane system"/>
    <property type="evidence" value="ECO:0007669"/>
    <property type="project" value="UniProtKB-SubCell"/>
</dbReference>
<evidence type="ECO:0000256" key="3">
    <source>
        <dbReference type="ARBA" id="ARBA00022692"/>
    </source>
</evidence>
<dbReference type="InterPro" id="IPR003137">
    <property type="entry name" value="PA_domain"/>
</dbReference>
<feature type="chain" id="PRO_5019551760" evidence="10">
    <location>
        <begin position="25"/>
        <end position="436"/>
    </location>
</feature>
<evidence type="ECO:0000256" key="8">
    <source>
        <dbReference type="ARBA" id="ARBA00023136"/>
    </source>
</evidence>
<evidence type="ECO:0000256" key="10">
    <source>
        <dbReference type="SAM" id="SignalP"/>
    </source>
</evidence>
<dbReference type="InterPro" id="IPR046450">
    <property type="entry name" value="PA_dom_sf"/>
</dbReference>
<keyword evidence="5" id="KW-0677">Repeat</keyword>
<evidence type="ECO:0000256" key="4">
    <source>
        <dbReference type="ARBA" id="ARBA00022729"/>
    </source>
</evidence>
<dbReference type="EMBL" id="AMZH03005879">
    <property type="protein sequence ID" value="RRT65244.1"/>
    <property type="molecule type" value="Genomic_DNA"/>
</dbReference>
<keyword evidence="9" id="KW-0325">Glycoprotein</keyword>
<evidence type="ECO:0000259" key="11">
    <source>
        <dbReference type="Pfam" id="PF02225"/>
    </source>
</evidence>
<evidence type="ECO:0000256" key="5">
    <source>
        <dbReference type="ARBA" id="ARBA00022737"/>
    </source>
</evidence>
<evidence type="ECO:0000256" key="6">
    <source>
        <dbReference type="ARBA" id="ARBA00022837"/>
    </source>
</evidence>
<reference evidence="13 14" key="1">
    <citation type="journal article" date="2014" name="Agronomy (Basel)">
        <title>A Draft Genome Sequence for Ensete ventricosum, the Drought-Tolerant Tree Against Hunger.</title>
        <authorList>
            <person name="Harrison J."/>
            <person name="Moore K.A."/>
            <person name="Paszkiewicz K."/>
            <person name="Jones T."/>
            <person name="Grant M."/>
            <person name="Ambacheew D."/>
            <person name="Muzemil S."/>
            <person name="Studholme D.J."/>
        </authorList>
    </citation>
    <scope>NUCLEOTIDE SEQUENCE [LARGE SCALE GENOMIC DNA]</scope>
</reference>
<evidence type="ECO:0000256" key="9">
    <source>
        <dbReference type="ARBA" id="ARBA00023180"/>
    </source>
</evidence>
<dbReference type="PANTHER" id="PTHR22702">
    <property type="entry name" value="PROTEASE-ASSOCIATED DOMAIN-CONTAINING PROTEIN"/>
    <property type="match status" value="1"/>
</dbReference>
<sequence>MVRLWRWLTVSMALTAAAFSSVSGRFVVEKNSVRVIRPEHIRGRHDAAIANFGVPHYGGTMVGVVKFPDKNSTTACNAFNGTPFKSQSRRPVFLLVDRGDCYFALKAWNAQQAGAAAVLVADNTDEPLLTMDNPEESQDLKYVDKITIPSAFINREFGETLKKALAKGTTDHVIVKLDWRESMPHPDERVEYEFWMNSNDECGPHCDEQMNFVKNFRGHAQLLEKGGFTQFTPHYITWYCPEAFILSKQCRAQCINRGRYCAPDPEQDFNEGYDGKDVVIENLRQLCVHRIANETGQPWVWWDFVTDYHVRCSMKDKKYSTDCAEDFVKSLGKSMNLITDFLDASGLPLAKITKCMGDPETDVENDVLKAEQELRVHKSESFLSINLGNEEFPHFTKMNFFLCKGKLERIAVLTAICAGFKESTEPHVCLNGGLHD</sequence>
<feature type="signal peptide" evidence="10">
    <location>
        <begin position="1"/>
        <end position="24"/>
    </location>
</feature>
<gene>
    <name evidence="13" type="ORF">B296_00010539</name>
</gene>
<dbReference type="AlphaFoldDB" id="A0A426ZMU2"/>
<dbReference type="Proteomes" id="UP000287651">
    <property type="component" value="Unassembled WGS sequence"/>
</dbReference>
<comment type="caution">
    <text evidence="13">The sequence shown here is derived from an EMBL/GenBank/DDBJ whole genome shotgun (WGS) entry which is preliminary data.</text>
</comment>
<organism evidence="13 14">
    <name type="scientific">Ensete ventricosum</name>
    <name type="common">Abyssinian banana</name>
    <name type="synonym">Musa ensete</name>
    <dbReference type="NCBI Taxonomy" id="4639"/>
    <lineage>
        <taxon>Eukaryota</taxon>
        <taxon>Viridiplantae</taxon>
        <taxon>Streptophyta</taxon>
        <taxon>Embryophyta</taxon>
        <taxon>Tracheophyta</taxon>
        <taxon>Spermatophyta</taxon>
        <taxon>Magnoliopsida</taxon>
        <taxon>Liliopsida</taxon>
        <taxon>Zingiberales</taxon>
        <taxon>Musaceae</taxon>
        <taxon>Ensete</taxon>
    </lineage>
</organism>